<sequence>MDGESFLQVYKSKVPRQLFAWATILAEVGCGECRTGYLINTGNQQQCGGPSQKLRTASLQRGGSVASGQGADMLDYVASANPVSLCDPMACGKRRQPTREEHG</sequence>
<dbReference type="WBParaSite" id="MCU_004124-RA">
    <property type="protein sequence ID" value="MCU_004124-RA"/>
    <property type="gene ID" value="MCU_004124"/>
</dbReference>
<dbReference type="AlphaFoldDB" id="A0A5K3EYD2"/>
<name>A0A5K3EYD2_MESCO</name>
<organism evidence="1">
    <name type="scientific">Mesocestoides corti</name>
    <name type="common">Flatworm</name>
    <dbReference type="NCBI Taxonomy" id="53468"/>
    <lineage>
        <taxon>Eukaryota</taxon>
        <taxon>Metazoa</taxon>
        <taxon>Spiralia</taxon>
        <taxon>Lophotrochozoa</taxon>
        <taxon>Platyhelminthes</taxon>
        <taxon>Cestoda</taxon>
        <taxon>Eucestoda</taxon>
        <taxon>Cyclophyllidea</taxon>
        <taxon>Mesocestoididae</taxon>
        <taxon>Mesocestoides</taxon>
    </lineage>
</organism>
<accession>A0A5K3EYD2</accession>
<reference evidence="1" key="1">
    <citation type="submission" date="2019-11" db="UniProtKB">
        <authorList>
            <consortium name="WormBaseParasite"/>
        </authorList>
    </citation>
    <scope>IDENTIFICATION</scope>
</reference>
<evidence type="ECO:0000313" key="1">
    <source>
        <dbReference type="WBParaSite" id="MCU_004124-RA"/>
    </source>
</evidence>
<protein>
    <submittedName>
        <fullName evidence="1">Transposase</fullName>
    </submittedName>
</protein>
<proteinExistence type="predicted"/>